<dbReference type="PANTHER" id="PTHR13799">
    <property type="entry name" value="NGG1 INTERACTING FACTOR 3"/>
    <property type="match status" value="1"/>
</dbReference>
<name>A0ABY3SJI4_9BACL</name>
<protein>
    <recommendedName>
        <fullName evidence="2">GTP cyclohydrolase 1 type 2 homolog</fullName>
    </recommendedName>
</protein>
<evidence type="ECO:0000256" key="3">
    <source>
        <dbReference type="ARBA" id="ARBA00022723"/>
    </source>
</evidence>
<dbReference type="SUPFAM" id="SSF102705">
    <property type="entry name" value="NIF3 (NGG1p interacting factor 3)-like"/>
    <property type="match status" value="1"/>
</dbReference>
<dbReference type="RefSeq" id="WP_235120265.1">
    <property type="nucleotide sequence ID" value="NZ_CP090978.1"/>
</dbReference>
<dbReference type="InterPro" id="IPR002678">
    <property type="entry name" value="DUF34/NIF3"/>
</dbReference>
<comment type="similarity">
    <text evidence="1">Belongs to the GTP cyclohydrolase I type 2/NIF3 family.</text>
</comment>
<evidence type="ECO:0000256" key="1">
    <source>
        <dbReference type="ARBA" id="ARBA00006964"/>
    </source>
</evidence>
<accession>A0ABY3SJI4</accession>
<evidence type="ECO:0000313" key="4">
    <source>
        <dbReference type="EMBL" id="UJF33874.1"/>
    </source>
</evidence>
<dbReference type="Pfam" id="PF01784">
    <property type="entry name" value="DUF34_NIF3"/>
    <property type="match status" value="1"/>
</dbReference>
<dbReference type="Gene3D" id="3.40.1390.30">
    <property type="entry name" value="NIF3 (NGG1p interacting factor 3)-like"/>
    <property type="match status" value="2"/>
</dbReference>
<gene>
    <name evidence="4" type="ORF">L0M14_01010</name>
</gene>
<keyword evidence="3" id="KW-0479">Metal-binding</keyword>
<reference evidence="4 5" key="1">
    <citation type="journal article" date="2024" name="Int. J. Syst. Evol. Microbiol.">
        <title>Paenibacillus hexagrammi sp. nov., a novel bacterium isolated from the gut content of Hexagrammos agrammus.</title>
        <authorList>
            <person name="Jung H.K."/>
            <person name="Kim D.G."/>
            <person name="Zin H."/>
            <person name="Park J."/>
            <person name="Jung H."/>
            <person name="Kim Y.O."/>
            <person name="Kong H.J."/>
            <person name="Kim J.W."/>
            <person name="Kim Y.S."/>
        </authorList>
    </citation>
    <scope>NUCLEOTIDE SEQUENCE [LARGE SCALE GENOMIC DNA]</scope>
    <source>
        <strain evidence="4 5">YPD9-1</strain>
    </source>
</reference>
<evidence type="ECO:0000313" key="5">
    <source>
        <dbReference type="Proteomes" id="UP001649230"/>
    </source>
</evidence>
<keyword evidence="5" id="KW-1185">Reference proteome</keyword>
<organism evidence="4 5">
    <name type="scientific">Paenibacillus hexagrammi</name>
    <dbReference type="NCBI Taxonomy" id="2908839"/>
    <lineage>
        <taxon>Bacteria</taxon>
        <taxon>Bacillati</taxon>
        <taxon>Bacillota</taxon>
        <taxon>Bacilli</taxon>
        <taxon>Bacillales</taxon>
        <taxon>Paenibacillaceae</taxon>
        <taxon>Paenibacillus</taxon>
    </lineage>
</organism>
<proteinExistence type="inferred from homology"/>
<dbReference type="Proteomes" id="UP001649230">
    <property type="component" value="Chromosome"/>
</dbReference>
<sequence length="267" mass="29796">MSRLTIQDVVDHLIKPVGQLEQTVDRLLVGDPDAKVTGIAVAFMPTQRVIEQMIEIGANLLISHEGLAYSHHFQPEILEQDPVFQTKRSLLEEAGIAVFRFHDYIHRYQPDAITAELVRTLEWQPYVLEHQQAASIVKLPAPSSLGDLAAHVKKKLGIPYMRAVGDLEMPCERIGILVGYRGGGSVAIPLYEREELDVIIAGEGPEWETPEYVRDAVHQGKRKALLVIGHAESEEPGMAACAEQLKTVYPSVPVRFLRDEPIFQVLL</sequence>
<dbReference type="EMBL" id="CP090978">
    <property type="protein sequence ID" value="UJF33874.1"/>
    <property type="molecule type" value="Genomic_DNA"/>
</dbReference>
<dbReference type="InterPro" id="IPR036069">
    <property type="entry name" value="DUF34/NIF3_sf"/>
</dbReference>
<dbReference type="PANTHER" id="PTHR13799:SF14">
    <property type="entry name" value="GTP CYCLOHYDROLASE 1 TYPE 2 HOMOLOG"/>
    <property type="match status" value="1"/>
</dbReference>
<evidence type="ECO:0000256" key="2">
    <source>
        <dbReference type="ARBA" id="ARBA00022112"/>
    </source>
</evidence>